<dbReference type="PANTHER" id="PTHR31286">
    <property type="entry name" value="GLYCINE-RICH CELL WALL STRUCTURAL PROTEIN 1.8-LIKE"/>
    <property type="match status" value="1"/>
</dbReference>
<feature type="signal peptide" evidence="2">
    <location>
        <begin position="1"/>
        <end position="24"/>
    </location>
</feature>
<comment type="caution">
    <text evidence="4">The sequence shown here is derived from an EMBL/GenBank/DDBJ whole genome shotgun (WGS) entry which is preliminary data.</text>
</comment>
<reference evidence="4 5" key="1">
    <citation type="submission" date="2021-03" db="EMBL/GenBank/DDBJ databases">
        <authorList>
            <person name="King G.J."/>
            <person name="Bancroft I."/>
            <person name="Baten A."/>
            <person name="Bloomfield J."/>
            <person name="Borpatragohain P."/>
            <person name="He Z."/>
            <person name="Irish N."/>
            <person name="Irwin J."/>
            <person name="Liu K."/>
            <person name="Mauleon R.P."/>
            <person name="Moore J."/>
            <person name="Morris R."/>
            <person name="Ostergaard L."/>
            <person name="Wang B."/>
            <person name="Wells R."/>
        </authorList>
    </citation>
    <scope>NUCLEOTIDE SEQUENCE [LARGE SCALE GENOMIC DNA]</scope>
    <source>
        <strain evidence="4">R-o-18</strain>
        <tissue evidence="4">Leaf</tissue>
    </source>
</reference>
<organism evidence="4 5">
    <name type="scientific">Brassica rapa subsp. trilocularis</name>
    <dbReference type="NCBI Taxonomy" id="1813537"/>
    <lineage>
        <taxon>Eukaryota</taxon>
        <taxon>Viridiplantae</taxon>
        <taxon>Streptophyta</taxon>
        <taxon>Embryophyta</taxon>
        <taxon>Tracheophyta</taxon>
        <taxon>Spermatophyta</taxon>
        <taxon>Magnoliopsida</taxon>
        <taxon>eudicotyledons</taxon>
        <taxon>Gunneridae</taxon>
        <taxon>Pentapetalae</taxon>
        <taxon>rosids</taxon>
        <taxon>malvids</taxon>
        <taxon>Brassicales</taxon>
        <taxon>Brassicaceae</taxon>
        <taxon>Brassiceae</taxon>
        <taxon>Brassica</taxon>
    </lineage>
</organism>
<evidence type="ECO:0000313" key="4">
    <source>
        <dbReference type="EMBL" id="KAG5414673.1"/>
    </source>
</evidence>
<feature type="non-terminal residue" evidence="4">
    <location>
        <position position="1"/>
    </location>
</feature>
<evidence type="ECO:0000256" key="1">
    <source>
        <dbReference type="SAM" id="MobiDB-lite"/>
    </source>
</evidence>
<dbReference type="Proteomes" id="UP000823674">
    <property type="component" value="Chromosome A01"/>
</dbReference>
<dbReference type="PANTHER" id="PTHR31286:SF182">
    <property type="entry name" value="ZINC KNUCKLE CX2CX4HX4C DOMAIN-CONTAINING PROTEIN"/>
    <property type="match status" value="1"/>
</dbReference>
<evidence type="ECO:0000313" key="5">
    <source>
        <dbReference type="Proteomes" id="UP000823674"/>
    </source>
</evidence>
<dbReference type="InterPro" id="IPR025836">
    <property type="entry name" value="Zn_knuckle_CX2CX4HX4C"/>
</dbReference>
<keyword evidence="5" id="KW-1185">Reference proteome</keyword>
<sequence length="186" mass="21434">RTNAYEPPRVRVLATLLAIWICEAIPNKQKRRGRLPYTPISLLASCNAHSKKIETYQSVGNALGVYDKADVDGSRFHVFVNGDNPLKFECKVGFDNGDVVKVPIKYEDLHRHCFTCKRISHEEGTCPELNEEQREHNHVLRIEQKELEERATREAFSLPQRQSLQDPEKKILPPRYQSNGTSERHT</sequence>
<proteinExistence type="predicted"/>
<keyword evidence="2" id="KW-0732">Signal</keyword>
<dbReference type="Pfam" id="PF14392">
    <property type="entry name" value="zf-CCHC_4"/>
    <property type="match status" value="1"/>
</dbReference>
<evidence type="ECO:0000256" key="2">
    <source>
        <dbReference type="SAM" id="SignalP"/>
    </source>
</evidence>
<feature type="domain" description="Zinc knuckle CX2CX4HX4C" evidence="3">
    <location>
        <begin position="84"/>
        <end position="127"/>
    </location>
</feature>
<feature type="chain" id="PRO_5046385687" description="Zinc knuckle CX2CX4HX4C domain-containing protein" evidence="2">
    <location>
        <begin position="25"/>
        <end position="186"/>
    </location>
</feature>
<gene>
    <name evidence="4" type="primary">A01p038910.1_BraROA</name>
    <name evidence="4" type="ORF">IGI04_002240</name>
</gene>
<name>A0ABQ7NV37_BRACM</name>
<dbReference type="InterPro" id="IPR040256">
    <property type="entry name" value="At4g02000-like"/>
</dbReference>
<evidence type="ECO:0000259" key="3">
    <source>
        <dbReference type="Pfam" id="PF14392"/>
    </source>
</evidence>
<feature type="region of interest" description="Disordered" evidence="1">
    <location>
        <begin position="151"/>
        <end position="186"/>
    </location>
</feature>
<protein>
    <recommendedName>
        <fullName evidence="3">Zinc knuckle CX2CX4HX4C domain-containing protein</fullName>
    </recommendedName>
</protein>
<accession>A0ABQ7NV37</accession>
<dbReference type="EMBL" id="JADBGQ010000001">
    <property type="protein sequence ID" value="KAG5414673.1"/>
    <property type="molecule type" value="Genomic_DNA"/>
</dbReference>
<feature type="compositionally biased region" description="Polar residues" evidence="1">
    <location>
        <begin position="176"/>
        <end position="186"/>
    </location>
</feature>